<protein>
    <submittedName>
        <fullName evidence="1">Uncharacterized protein</fullName>
    </submittedName>
</protein>
<comment type="caution">
    <text evidence="1">The sequence shown here is derived from an EMBL/GenBank/DDBJ whole genome shotgun (WGS) entry which is preliminary data.</text>
</comment>
<gene>
    <name evidence="1" type="ORF">RHGRI_021234</name>
</gene>
<reference evidence="1" key="1">
    <citation type="submission" date="2020-08" db="EMBL/GenBank/DDBJ databases">
        <title>Plant Genome Project.</title>
        <authorList>
            <person name="Zhang R.-G."/>
        </authorList>
    </citation>
    <scope>NUCLEOTIDE SEQUENCE</scope>
    <source>
        <strain evidence="1">WSP0</strain>
        <tissue evidence="1">Leaf</tissue>
    </source>
</reference>
<evidence type="ECO:0000313" key="1">
    <source>
        <dbReference type="EMBL" id="KAG5541331.1"/>
    </source>
</evidence>
<name>A0AAV6JJH4_9ERIC</name>
<organism evidence="1 2">
    <name type="scientific">Rhododendron griersonianum</name>
    <dbReference type="NCBI Taxonomy" id="479676"/>
    <lineage>
        <taxon>Eukaryota</taxon>
        <taxon>Viridiplantae</taxon>
        <taxon>Streptophyta</taxon>
        <taxon>Embryophyta</taxon>
        <taxon>Tracheophyta</taxon>
        <taxon>Spermatophyta</taxon>
        <taxon>Magnoliopsida</taxon>
        <taxon>eudicotyledons</taxon>
        <taxon>Gunneridae</taxon>
        <taxon>Pentapetalae</taxon>
        <taxon>asterids</taxon>
        <taxon>Ericales</taxon>
        <taxon>Ericaceae</taxon>
        <taxon>Ericoideae</taxon>
        <taxon>Rhodoreae</taxon>
        <taxon>Rhododendron</taxon>
    </lineage>
</organism>
<proteinExistence type="predicted"/>
<dbReference type="Proteomes" id="UP000823749">
    <property type="component" value="Chromosome 7"/>
</dbReference>
<dbReference type="AlphaFoldDB" id="A0AAV6JJH4"/>
<evidence type="ECO:0000313" key="2">
    <source>
        <dbReference type="Proteomes" id="UP000823749"/>
    </source>
</evidence>
<dbReference type="EMBL" id="JACTNZ010000007">
    <property type="protein sequence ID" value="KAG5541331.1"/>
    <property type="molecule type" value="Genomic_DNA"/>
</dbReference>
<accession>A0AAV6JJH4</accession>
<keyword evidence="2" id="KW-1185">Reference proteome</keyword>
<sequence>MENRFCPLVLTYAAIRWFTRSGWRRTKEDVLLEVDHTLCLLICSSEVLMQSLNYGNLDIQNRSSTMKPWLCTKRCASQFVNLALQ</sequence>